<name>A0A4Q1KFB8_9SPHN</name>
<protein>
    <submittedName>
        <fullName evidence="1">DOMON-like domain-containing protein</fullName>
    </submittedName>
</protein>
<keyword evidence="2" id="KW-1185">Reference proteome</keyword>
<evidence type="ECO:0000313" key="2">
    <source>
        <dbReference type="Proteomes" id="UP000290958"/>
    </source>
</evidence>
<gene>
    <name evidence="1" type="ORF">EQG66_11505</name>
</gene>
<dbReference type="EMBL" id="SBKP01000011">
    <property type="protein sequence ID" value="RXR27709.1"/>
    <property type="molecule type" value="Genomic_DNA"/>
</dbReference>
<proteinExistence type="predicted"/>
<organism evidence="1 2">
    <name type="scientific">Sphingobium fluviale</name>
    <dbReference type="NCBI Taxonomy" id="2506423"/>
    <lineage>
        <taxon>Bacteria</taxon>
        <taxon>Pseudomonadati</taxon>
        <taxon>Pseudomonadota</taxon>
        <taxon>Alphaproteobacteria</taxon>
        <taxon>Sphingomonadales</taxon>
        <taxon>Sphingomonadaceae</taxon>
        <taxon>Sphingobium</taxon>
    </lineage>
</organism>
<dbReference type="OrthoDB" id="190583at2"/>
<accession>A0A4Q1KFB8</accession>
<comment type="caution">
    <text evidence="1">The sequence shown here is derived from an EMBL/GenBank/DDBJ whole genome shotgun (WGS) entry which is preliminary data.</text>
</comment>
<dbReference type="CDD" id="cd09627">
    <property type="entry name" value="DOMON_murB_like"/>
    <property type="match status" value="1"/>
</dbReference>
<dbReference type="Proteomes" id="UP000290958">
    <property type="component" value="Unassembled WGS sequence"/>
</dbReference>
<dbReference type="AlphaFoldDB" id="A0A4Q1KFB8"/>
<reference evidence="2" key="1">
    <citation type="submission" date="2019-01" db="EMBL/GenBank/DDBJ databases">
        <title>Cytophagaceae bacterium strain CAR-16.</title>
        <authorList>
            <person name="Chen W.-M."/>
        </authorList>
    </citation>
    <scope>NUCLEOTIDE SEQUENCE [LARGE SCALE GENOMIC DNA]</scope>
    <source>
        <strain evidence="2">CHR27</strain>
    </source>
</reference>
<sequence length="186" mass="20323">MDNIASLVCHPDTPTDTVTGIVVSGTRATGGFITVRYHVKGTIGHIALPAEMEPGRADGLWQTTCFELFTRDVGDIAYREYNFSPSRLWAAYGFADYRKGMHPIDIWAPRIEALHKSDELVVDVTFVSPRLGPQMIGACAVIEEKDGHKSFWALTHPPGKPDFHHPSCLAYELPASDGPATADANS</sequence>
<evidence type="ECO:0000313" key="1">
    <source>
        <dbReference type="EMBL" id="RXR27709.1"/>
    </source>
</evidence>
<dbReference type="RefSeq" id="WP_129404738.1">
    <property type="nucleotide sequence ID" value="NZ_SBKP01000011.1"/>
</dbReference>